<dbReference type="Pfam" id="PF01842">
    <property type="entry name" value="ACT"/>
    <property type="match status" value="1"/>
</dbReference>
<dbReference type="Gene3D" id="3.40.50.720">
    <property type="entry name" value="NAD(P)-binding Rossmann-like Domain"/>
    <property type="match status" value="1"/>
</dbReference>
<evidence type="ECO:0000256" key="10">
    <source>
        <dbReference type="ARBA" id="ARBA00023167"/>
    </source>
</evidence>
<dbReference type="InterPro" id="IPR036291">
    <property type="entry name" value="NAD(P)-bd_dom_sf"/>
</dbReference>
<dbReference type="CDD" id="cd00609">
    <property type="entry name" value="AAT_like"/>
    <property type="match status" value="1"/>
</dbReference>
<organism evidence="12 13">
    <name type="scientific">Aduncisulcus paluster</name>
    <dbReference type="NCBI Taxonomy" id="2918883"/>
    <lineage>
        <taxon>Eukaryota</taxon>
        <taxon>Metamonada</taxon>
        <taxon>Carpediemonas-like organisms</taxon>
        <taxon>Aduncisulcus</taxon>
    </lineage>
</organism>
<dbReference type="Gene3D" id="3.30.70.260">
    <property type="match status" value="1"/>
</dbReference>
<evidence type="ECO:0000256" key="8">
    <source>
        <dbReference type="ARBA" id="ARBA00022697"/>
    </source>
</evidence>
<dbReference type="Gene3D" id="3.40.640.10">
    <property type="entry name" value="Type I PLP-dependent aspartate aminotransferase-like (Major domain)"/>
    <property type="match status" value="1"/>
</dbReference>
<dbReference type="Gene3D" id="3.90.1150.10">
    <property type="entry name" value="Aspartate Aminotransferase, domain 1"/>
    <property type="match status" value="1"/>
</dbReference>
<comment type="pathway">
    <text evidence="3">Amino-acid biosynthesis; L-methionine biosynthesis via de novo pathway; L-homoserine from L-aspartate: step 3/3.</text>
</comment>
<evidence type="ECO:0000256" key="7">
    <source>
        <dbReference type="ARBA" id="ARBA00022679"/>
    </source>
</evidence>
<dbReference type="SUPFAM" id="SSF55347">
    <property type="entry name" value="Glyceraldehyde-3-phosphate dehydrogenase-like, C-terminal domain"/>
    <property type="match status" value="1"/>
</dbReference>
<evidence type="ECO:0000313" key="12">
    <source>
        <dbReference type="EMBL" id="GKT33836.1"/>
    </source>
</evidence>
<dbReference type="InterPro" id="IPR001342">
    <property type="entry name" value="HDH_cat"/>
</dbReference>
<comment type="pathway">
    <text evidence="2">Amino-acid biosynthesis; L-threonine biosynthesis; L-threonine from L-aspartate: step 3/5.</text>
</comment>
<dbReference type="InterPro" id="IPR002912">
    <property type="entry name" value="ACT_dom"/>
</dbReference>
<evidence type="ECO:0000256" key="1">
    <source>
        <dbReference type="ARBA" id="ARBA00001933"/>
    </source>
</evidence>
<dbReference type="InterPro" id="IPR004839">
    <property type="entry name" value="Aminotransferase_I/II_large"/>
</dbReference>
<keyword evidence="10" id="KW-0486">Methionine biosynthesis</keyword>
<proteinExistence type="predicted"/>
<dbReference type="InterPro" id="IPR015421">
    <property type="entry name" value="PyrdxlP-dep_Trfase_major"/>
</dbReference>
<keyword evidence="9" id="KW-0560">Oxidoreductase</keyword>
<dbReference type="PANTHER" id="PTHR42832">
    <property type="entry name" value="AMINO ACID AMINOTRANSFERASE"/>
    <property type="match status" value="1"/>
</dbReference>
<dbReference type="EC" id="1.1.1.3" evidence="4"/>
<gene>
    <name evidence="12" type="ORF">ADUPG1_007534</name>
</gene>
<dbReference type="PANTHER" id="PTHR42832:SF1">
    <property type="entry name" value="GLUTAMATE-PYRUVATE AMINOTRANSFERASE ALAC"/>
    <property type="match status" value="1"/>
</dbReference>
<evidence type="ECO:0000256" key="6">
    <source>
        <dbReference type="ARBA" id="ARBA00022605"/>
    </source>
</evidence>
<dbReference type="InterPro" id="IPR050881">
    <property type="entry name" value="LL-DAP_aminotransferase"/>
</dbReference>
<keyword evidence="6" id="KW-0028">Amino-acid biosynthesis</keyword>
<dbReference type="SUPFAM" id="SSF51735">
    <property type="entry name" value="NAD(P)-binding Rossmann-fold domains"/>
    <property type="match status" value="1"/>
</dbReference>
<dbReference type="Pfam" id="PF03447">
    <property type="entry name" value="NAD_binding_3"/>
    <property type="match status" value="1"/>
</dbReference>
<evidence type="ECO:0000313" key="13">
    <source>
        <dbReference type="Proteomes" id="UP001057375"/>
    </source>
</evidence>
<dbReference type="SUPFAM" id="SSF53383">
    <property type="entry name" value="PLP-dependent transferases"/>
    <property type="match status" value="1"/>
</dbReference>
<keyword evidence="8" id="KW-0791">Threonine biosynthesis</keyword>
<dbReference type="PROSITE" id="PS51671">
    <property type="entry name" value="ACT"/>
    <property type="match status" value="1"/>
</dbReference>
<protein>
    <recommendedName>
        <fullName evidence="4">homoserine dehydrogenase</fullName>
        <ecNumber evidence="4">1.1.1.3</ecNumber>
    </recommendedName>
</protein>
<dbReference type="InterPro" id="IPR005106">
    <property type="entry name" value="Asp/hSer_DH_NAD-bd"/>
</dbReference>
<evidence type="ECO:0000256" key="2">
    <source>
        <dbReference type="ARBA" id="ARBA00005056"/>
    </source>
</evidence>
<dbReference type="InterPro" id="IPR045865">
    <property type="entry name" value="ACT-like_dom_sf"/>
</dbReference>
<dbReference type="InterPro" id="IPR015424">
    <property type="entry name" value="PyrdxlP-dep_Trfase"/>
</dbReference>
<dbReference type="InterPro" id="IPR015422">
    <property type="entry name" value="PyrdxlP-dep_Trfase_small"/>
</dbReference>
<dbReference type="CDD" id="cd04881">
    <property type="entry name" value="ACT_HSDH-Hom"/>
    <property type="match status" value="1"/>
</dbReference>
<accession>A0ABQ5KMV2</accession>
<keyword evidence="5" id="KW-0032">Aminotransferase</keyword>
<dbReference type="SUPFAM" id="SSF55021">
    <property type="entry name" value="ACT-like"/>
    <property type="match status" value="1"/>
</dbReference>
<feature type="domain" description="ACT" evidence="11">
    <location>
        <begin position="678"/>
        <end position="752"/>
    </location>
</feature>
<evidence type="ECO:0000259" key="11">
    <source>
        <dbReference type="PROSITE" id="PS51671"/>
    </source>
</evidence>
<comment type="caution">
    <text evidence="12">The sequence shown here is derived from an EMBL/GenBank/DDBJ whole genome shotgun (WGS) entry which is preliminary data.</text>
</comment>
<feature type="non-terminal residue" evidence="12">
    <location>
        <position position="1"/>
    </location>
</feature>
<sequence>ELLPKYVFAEVNELKMKERHNGHDVIDFSMGNPDGDTPNHIREKLVESAKKTKTHGYSTSKGIPKLLKAIADWYERRYDVVLDPQTQCVATMGSKEGYAHLAYAITNPGDVTVVPDPTYPIHNYAFILAGGEVKNFGIVFNEDYEIDEDRFFNDLQEIFDNAEEGKRPKHVLVNFPHNPSTATVTPEFYVRLVNMAKKERFYVISDIAYGDITFDGYKTPSILAAPGALDVAVESFTLSKSYNMAGWRVGFFVGNTRLIGALQKIKSWLDYGMFTPIQVAATVALNGDQKCVQDITDKYDHRQDVLLDAFANAGWKIKRNKASMFVWAKLPKCVEHLGSLEFSKKLLVEAGVAVAPGIGFGPTARAGVEITPVSGVVHNLSKKRDVSIKLTDNVDDILNDDSIDIVVELMGGVEQPYEVVKKALQKGKAVVTANKALLAYHRYDLQDIAGDTAFEFEAAVAGGIPIINSLRDGLSANHIESIKGIMNGTCNYMLTRMINDGVEYEDILKESQELGYAEADPTFDVGGFDAAHKLLILASIAYGIDAKPEDILIEGIENINSDDIAFAKEFDYSLKLLAIAKTNEDEVELRVHPVLIPNSEMISKIDGVMNGVSVIGDKVGETMYYGPGAGGDATASAVIANIIDIARSGKSTPMLGFNKPLESGLKLANIDNMVTKYYLRLEVEDKSGVLAKVATILGDKNISIKTMVQKASKTNSVNLLLSTHSCKELDIKNALKELKNAGVVNSEPTMIRIEE</sequence>
<evidence type="ECO:0000256" key="9">
    <source>
        <dbReference type="ARBA" id="ARBA00023002"/>
    </source>
</evidence>
<evidence type="ECO:0000256" key="5">
    <source>
        <dbReference type="ARBA" id="ARBA00022576"/>
    </source>
</evidence>
<dbReference type="EMBL" id="BQXS01010535">
    <property type="protein sequence ID" value="GKT33836.1"/>
    <property type="molecule type" value="Genomic_DNA"/>
</dbReference>
<keyword evidence="7" id="KW-0808">Transferase</keyword>
<evidence type="ECO:0000256" key="4">
    <source>
        <dbReference type="ARBA" id="ARBA00013213"/>
    </source>
</evidence>
<dbReference type="Pfam" id="PF00742">
    <property type="entry name" value="Homoserine_dh"/>
    <property type="match status" value="1"/>
</dbReference>
<dbReference type="Pfam" id="PF00155">
    <property type="entry name" value="Aminotran_1_2"/>
    <property type="match status" value="1"/>
</dbReference>
<dbReference type="Gene3D" id="3.30.360.10">
    <property type="entry name" value="Dihydrodipicolinate Reductase, domain 2"/>
    <property type="match status" value="1"/>
</dbReference>
<keyword evidence="13" id="KW-1185">Reference proteome</keyword>
<dbReference type="NCBIfam" id="NF004976">
    <property type="entry name" value="PRK06349.1"/>
    <property type="match status" value="1"/>
</dbReference>
<dbReference type="Proteomes" id="UP001057375">
    <property type="component" value="Unassembled WGS sequence"/>
</dbReference>
<reference evidence="12" key="1">
    <citation type="submission" date="2022-03" db="EMBL/GenBank/DDBJ databases">
        <title>Draft genome sequence of Aduncisulcus paluster, a free-living microaerophilic Fornicata.</title>
        <authorList>
            <person name="Yuyama I."/>
            <person name="Kume K."/>
            <person name="Tamura T."/>
            <person name="Inagaki Y."/>
            <person name="Hashimoto T."/>
        </authorList>
    </citation>
    <scope>NUCLEOTIDE SEQUENCE</scope>
    <source>
        <strain evidence="12">NY0171</strain>
    </source>
</reference>
<evidence type="ECO:0000256" key="3">
    <source>
        <dbReference type="ARBA" id="ARBA00005062"/>
    </source>
</evidence>
<name>A0ABQ5KMV2_9EUKA</name>
<comment type="cofactor">
    <cofactor evidence="1">
        <name>pyridoxal 5'-phosphate</name>
        <dbReference type="ChEBI" id="CHEBI:597326"/>
    </cofactor>
</comment>